<dbReference type="InterPro" id="IPR029775">
    <property type="entry name" value="NPHP4"/>
</dbReference>
<organism evidence="2 3">
    <name type="scientific">Caenorhabditis nigoni</name>
    <dbReference type="NCBI Taxonomy" id="1611254"/>
    <lineage>
        <taxon>Eukaryota</taxon>
        <taxon>Metazoa</taxon>
        <taxon>Ecdysozoa</taxon>
        <taxon>Nematoda</taxon>
        <taxon>Chromadorea</taxon>
        <taxon>Rhabditida</taxon>
        <taxon>Rhabditina</taxon>
        <taxon>Rhabditomorpha</taxon>
        <taxon>Rhabditoidea</taxon>
        <taxon>Rhabditidae</taxon>
        <taxon>Peloderinae</taxon>
        <taxon>Caenorhabditis</taxon>
    </lineage>
</organism>
<dbReference type="PANTHER" id="PTHR31043">
    <property type="entry name" value="NEPHROCYSTIN-4"/>
    <property type="match status" value="1"/>
</dbReference>
<protein>
    <recommendedName>
        <fullName evidence="1">NPHP4 Ig-like domain-containing protein</fullName>
    </recommendedName>
</protein>
<dbReference type="AlphaFoldDB" id="A0A2G5TH39"/>
<dbReference type="GO" id="GO:0035869">
    <property type="term" value="C:ciliary transition zone"/>
    <property type="evidence" value="ECO:0007669"/>
    <property type="project" value="TreeGrafter"/>
</dbReference>
<evidence type="ECO:0000259" key="1">
    <source>
        <dbReference type="Pfam" id="PF26187"/>
    </source>
</evidence>
<comment type="caution">
    <text evidence="2">The sequence shown here is derived from an EMBL/GenBank/DDBJ whole genome shotgun (WGS) entry which is preliminary data.</text>
</comment>
<dbReference type="PANTHER" id="PTHR31043:SF3">
    <property type="entry name" value="NEPHROCYSTIN-4"/>
    <property type="match status" value="1"/>
</dbReference>
<dbReference type="InterPro" id="IPR058685">
    <property type="entry name" value="Ig_NPHP4_4th"/>
</dbReference>
<sequence length="156" mass="17932">MTETRIDADVVGEIETRLFRNRAKVRTKKFVVAVVNSNTLKLERGFLVFGKSEAPRITQKYIMNIPATDEAVRRKIAIRNPYGLPKTFRITTSHPEIVKITDQLMSVPPMGKLPCEMFFVRNSHHHQNIETLLYISDAETYVQEEAYSLTLDFEAS</sequence>
<dbReference type="Proteomes" id="UP000230233">
    <property type="component" value="Chromosome V"/>
</dbReference>
<proteinExistence type="predicted"/>
<feature type="domain" description="NPHP4 Ig-like" evidence="1">
    <location>
        <begin position="71"/>
        <end position="150"/>
    </location>
</feature>
<gene>
    <name evidence="2" type="primary">Cnig_chr_V.g19114</name>
    <name evidence="2" type="ORF">B9Z55_019114</name>
</gene>
<name>A0A2G5TH39_9PELO</name>
<dbReference type="GO" id="GO:1904491">
    <property type="term" value="P:protein localization to ciliary transition zone"/>
    <property type="evidence" value="ECO:0007669"/>
    <property type="project" value="TreeGrafter"/>
</dbReference>
<evidence type="ECO:0000313" key="3">
    <source>
        <dbReference type="Proteomes" id="UP000230233"/>
    </source>
</evidence>
<dbReference type="GO" id="GO:0036064">
    <property type="term" value="C:ciliary basal body"/>
    <property type="evidence" value="ECO:0007669"/>
    <property type="project" value="TreeGrafter"/>
</dbReference>
<dbReference type="GO" id="GO:0097546">
    <property type="term" value="C:ciliary base"/>
    <property type="evidence" value="ECO:0007669"/>
    <property type="project" value="TreeGrafter"/>
</dbReference>
<dbReference type="EMBL" id="PDUG01000005">
    <property type="protein sequence ID" value="PIC26580.1"/>
    <property type="molecule type" value="Genomic_DNA"/>
</dbReference>
<evidence type="ECO:0000313" key="2">
    <source>
        <dbReference type="EMBL" id="PIC26580.1"/>
    </source>
</evidence>
<dbReference type="STRING" id="1611254.A0A2G5TH39"/>
<dbReference type="OrthoDB" id="313446at2759"/>
<keyword evidence="3" id="KW-1185">Reference proteome</keyword>
<dbReference type="GO" id="GO:0097730">
    <property type="term" value="C:non-motile cilium"/>
    <property type="evidence" value="ECO:0007669"/>
    <property type="project" value="InterPro"/>
</dbReference>
<dbReference type="GO" id="GO:0090090">
    <property type="term" value="P:negative regulation of canonical Wnt signaling pathway"/>
    <property type="evidence" value="ECO:0007669"/>
    <property type="project" value="InterPro"/>
</dbReference>
<reference evidence="3" key="1">
    <citation type="submission" date="2017-10" db="EMBL/GenBank/DDBJ databases">
        <title>Rapid genome shrinkage in a self-fertile nematode reveals novel sperm competition proteins.</title>
        <authorList>
            <person name="Yin D."/>
            <person name="Schwarz E.M."/>
            <person name="Thomas C.G."/>
            <person name="Felde R.L."/>
            <person name="Korf I.F."/>
            <person name="Cutter A.D."/>
            <person name="Schartner C.M."/>
            <person name="Ralston E.J."/>
            <person name="Meyer B.J."/>
            <person name="Haag E.S."/>
        </authorList>
    </citation>
    <scope>NUCLEOTIDE SEQUENCE [LARGE SCALE GENOMIC DNA]</scope>
    <source>
        <strain evidence="3">JU1422</strain>
    </source>
</reference>
<accession>A0A2G5TH39</accession>
<dbReference type="Pfam" id="PF26187">
    <property type="entry name" value="Ig_NPHP4_4th"/>
    <property type="match status" value="1"/>
</dbReference>